<evidence type="ECO:0000256" key="6">
    <source>
        <dbReference type="SAM" id="SignalP"/>
    </source>
</evidence>
<dbReference type="InterPro" id="IPR001820">
    <property type="entry name" value="TIMP"/>
</dbReference>
<keyword evidence="4" id="KW-0479">Metal-binding</keyword>
<sequence>MKFLIIFAAGVAVSEACSCLPAGSPKEAFCSSDFVSHVKVTKKNDPNTCAGGIQNVKYTVQHIKVYRKPSSSYQLSNTIETASNSAACGVNLEVGKEYLLGDGVLHIGLCGTSTEWSNVPKKDKDALATYKC</sequence>
<dbReference type="GO" id="GO:0046872">
    <property type="term" value="F:metal ion binding"/>
    <property type="evidence" value="ECO:0007669"/>
    <property type="project" value="UniProtKB-KW"/>
</dbReference>
<dbReference type="PANTHER" id="PTHR11844">
    <property type="entry name" value="METALLOPROTEASE INHIBITOR"/>
    <property type="match status" value="1"/>
</dbReference>
<evidence type="ECO:0000259" key="7">
    <source>
        <dbReference type="PROSITE" id="PS50189"/>
    </source>
</evidence>
<dbReference type="GO" id="GO:0002020">
    <property type="term" value="F:protease binding"/>
    <property type="evidence" value="ECO:0007669"/>
    <property type="project" value="TreeGrafter"/>
</dbReference>
<dbReference type="Proteomes" id="UP000271162">
    <property type="component" value="Unassembled WGS sequence"/>
</dbReference>
<dbReference type="Pfam" id="PF00965">
    <property type="entry name" value="TIMP"/>
    <property type="match status" value="1"/>
</dbReference>
<keyword evidence="6" id="KW-0732">Signal</keyword>
<feature type="disulfide bond" evidence="5">
    <location>
        <begin position="19"/>
        <end position="110"/>
    </location>
</feature>
<feature type="signal peptide" evidence="6">
    <location>
        <begin position="1"/>
        <end position="16"/>
    </location>
</feature>
<keyword evidence="2" id="KW-0964">Secreted</keyword>
<proteinExistence type="predicted"/>
<dbReference type="SUPFAM" id="SSF50242">
    <property type="entry name" value="TIMP-like"/>
    <property type="match status" value="1"/>
</dbReference>
<protein>
    <submittedName>
        <fullName evidence="10">NTR domain-containing protein</fullName>
    </submittedName>
</protein>
<keyword evidence="4" id="KW-0862">Zinc</keyword>
<dbReference type="InterPro" id="IPR008993">
    <property type="entry name" value="TIMP-like_OB-fold"/>
</dbReference>
<keyword evidence="9" id="KW-1185">Reference proteome</keyword>
<accession>A0A0N4YI08</accession>
<evidence type="ECO:0000256" key="3">
    <source>
        <dbReference type="ARBA" id="ARBA00023157"/>
    </source>
</evidence>
<dbReference type="SMART" id="SM00206">
    <property type="entry name" value="NTR"/>
    <property type="match status" value="1"/>
</dbReference>
<evidence type="ECO:0000313" key="10">
    <source>
        <dbReference type="WBParaSite" id="NBR_0001652301-mRNA-1"/>
    </source>
</evidence>
<evidence type="ECO:0000256" key="2">
    <source>
        <dbReference type="ARBA" id="ARBA00022525"/>
    </source>
</evidence>
<dbReference type="GO" id="GO:0005615">
    <property type="term" value="C:extracellular space"/>
    <property type="evidence" value="ECO:0007669"/>
    <property type="project" value="TreeGrafter"/>
</dbReference>
<dbReference type="WBParaSite" id="NBR_0001652301-mRNA-1">
    <property type="protein sequence ID" value="NBR_0001652301-mRNA-1"/>
    <property type="gene ID" value="NBR_0001652301"/>
</dbReference>
<dbReference type="GO" id="GO:0008191">
    <property type="term" value="F:metalloendopeptidase inhibitor activity"/>
    <property type="evidence" value="ECO:0007669"/>
    <property type="project" value="InterPro"/>
</dbReference>
<dbReference type="PROSITE" id="PS50189">
    <property type="entry name" value="NTR"/>
    <property type="match status" value="1"/>
</dbReference>
<organism evidence="10">
    <name type="scientific">Nippostrongylus brasiliensis</name>
    <name type="common">Rat hookworm</name>
    <dbReference type="NCBI Taxonomy" id="27835"/>
    <lineage>
        <taxon>Eukaryota</taxon>
        <taxon>Metazoa</taxon>
        <taxon>Ecdysozoa</taxon>
        <taxon>Nematoda</taxon>
        <taxon>Chromadorea</taxon>
        <taxon>Rhabditida</taxon>
        <taxon>Rhabditina</taxon>
        <taxon>Rhabditomorpha</taxon>
        <taxon>Strongyloidea</taxon>
        <taxon>Heligmosomidae</taxon>
        <taxon>Nippostrongylus</taxon>
    </lineage>
</organism>
<dbReference type="CDD" id="cd03577">
    <property type="entry name" value="NTR_TIMP_like"/>
    <property type="match status" value="1"/>
</dbReference>
<gene>
    <name evidence="8" type="ORF">NBR_LOCUS16524</name>
</gene>
<evidence type="ECO:0000256" key="4">
    <source>
        <dbReference type="PIRSR" id="PIRSR601820-1"/>
    </source>
</evidence>
<evidence type="ECO:0000256" key="1">
    <source>
        <dbReference type="ARBA" id="ARBA00004613"/>
    </source>
</evidence>
<dbReference type="PANTHER" id="PTHR11844:SF25">
    <property type="entry name" value="NTR DOMAIN-CONTAINING PROTEIN"/>
    <property type="match status" value="1"/>
</dbReference>
<feature type="binding site" evidence="4">
    <location>
        <position position="17"/>
    </location>
    <ligand>
        <name>Zn(2+)</name>
        <dbReference type="ChEBI" id="CHEBI:29105"/>
        <note>ligand shared with metalloproteinase partner</note>
    </ligand>
</feature>
<reference evidence="10" key="1">
    <citation type="submission" date="2017-02" db="UniProtKB">
        <authorList>
            <consortium name="WormBaseParasite"/>
        </authorList>
    </citation>
    <scope>IDENTIFICATION</scope>
</reference>
<feature type="domain" description="NTR" evidence="7">
    <location>
        <begin position="17"/>
        <end position="132"/>
    </location>
</feature>
<dbReference type="AlphaFoldDB" id="A0A0N4YI08"/>
<dbReference type="InterPro" id="IPR001134">
    <property type="entry name" value="Netrin_domain"/>
</dbReference>
<feature type="chain" id="PRO_5043125705" evidence="6">
    <location>
        <begin position="17"/>
        <end position="132"/>
    </location>
</feature>
<keyword evidence="3 5" id="KW-1015">Disulfide bond</keyword>
<evidence type="ECO:0000313" key="8">
    <source>
        <dbReference type="EMBL" id="VDL80119.1"/>
    </source>
</evidence>
<dbReference type="Gene3D" id="2.40.50.120">
    <property type="match status" value="1"/>
</dbReference>
<dbReference type="GO" id="GO:0031012">
    <property type="term" value="C:extracellular matrix"/>
    <property type="evidence" value="ECO:0007669"/>
    <property type="project" value="TreeGrafter"/>
</dbReference>
<name>A0A0N4YI08_NIPBR</name>
<feature type="disulfide bond" evidence="5">
    <location>
        <begin position="17"/>
        <end position="88"/>
    </location>
</feature>
<dbReference type="GO" id="GO:0051045">
    <property type="term" value="P:negative regulation of membrane protein ectodomain proteolysis"/>
    <property type="evidence" value="ECO:0007669"/>
    <property type="project" value="TreeGrafter"/>
</dbReference>
<evidence type="ECO:0000256" key="5">
    <source>
        <dbReference type="PIRSR" id="PIRSR601820-3"/>
    </source>
</evidence>
<reference evidence="8 9" key="2">
    <citation type="submission" date="2018-11" db="EMBL/GenBank/DDBJ databases">
        <authorList>
            <consortium name="Pathogen Informatics"/>
        </authorList>
    </citation>
    <scope>NUCLEOTIDE SEQUENCE [LARGE SCALE GENOMIC DNA]</scope>
</reference>
<evidence type="ECO:0000313" key="9">
    <source>
        <dbReference type="Proteomes" id="UP000271162"/>
    </source>
</evidence>
<dbReference type="STRING" id="27835.A0A0N4YI08"/>
<comment type="subcellular location">
    <subcellularLocation>
        <location evidence="1">Secreted</location>
    </subcellularLocation>
</comment>
<dbReference type="OMA" id="YIVEHIC"/>
<dbReference type="EMBL" id="UYSL01022244">
    <property type="protein sequence ID" value="VDL80119.1"/>
    <property type="molecule type" value="Genomic_DNA"/>
</dbReference>